<comment type="subcellular location">
    <subcellularLocation>
        <location evidence="2 11">Cell membrane</location>
        <topology evidence="2 11">Multi-pass membrane protein</topology>
    </subcellularLocation>
</comment>
<keyword evidence="11" id="KW-0716">Sensory transduction</keyword>
<protein>
    <recommendedName>
        <fullName evidence="11">Olfactory receptor</fullName>
    </recommendedName>
</protein>
<dbReference type="PROSITE" id="PS50262">
    <property type="entry name" value="G_PROTEIN_RECEP_F1_2"/>
    <property type="match status" value="1"/>
</dbReference>
<dbReference type="KEGG" id="oro:101382034"/>
<dbReference type="GO" id="GO:0004984">
    <property type="term" value="F:olfactory receptor activity"/>
    <property type="evidence" value="ECO:0007669"/>
    <property type="project" value="InterPro"/>
</dbReference>
<dbReference type="PRINTS" id="PR00245">
    <property type="entry name" value="OLFACTORYR"/>
</dbReference>
<dbReference type="Gene3D" id="1.20.1070.10">
    <property type="entry name" value="Rhodopsin 7-helix transmembrane proteins"/>
    <property type="match status" value="1"/>
</dbReference>
<evidence type="ECO:0000256" key="7">
    <source>
        <dbReference type="ARBA" id="ARBA00023136"/>
    </source>
</evidence>
<dbReference type="GO" id="GO:0004930">
    <property type="term" value="F:G protein-coupled receptor activity"/>
    <property type="evidence" value="ECO:0007669"/>
    <property type="project" value="UniProtKB-KW"/>
</dbReference>
<organism evidence="13 14">
    <name type="scientific">Odobenus rosmarus divergens</name>
    <name type="common">Pacific walrus</name>
    <dbReference type="NCBI Taxonomy" id="9708"/>
    <lineage>
        <taxon>Eukaryota</taxon>
        <taxon>Metazoa</taxon>
        <taxon>Chordata</taxon>
        <taxon>Craniata</taxon>
        <taxon>Vertebrata</taxon>
        <taxon>Euteleostomi</taxon>
        <taxon>Mammalia</taxon>
        <taxon>Eutheria</taxon>
        <taxon>Laurasiatheria</taxon>
        <taxon>Carnivora</taxon>
        <taxon>Caniformia</taxon>
        <taxon>Pinnipedia</taxon>
        <taxon>Odobenidae</taxon>
        <taxon>Odobenus</taxon>
    </lineage>
</organism>
<accession>A0A2U3VZH3</accession>
<feature type="transmembrane region" description="Helical" evidence="11">
    <location>
        <begin position="91"/>
        <end position="120"/>
    </location>
</feature>
<dbReference type="PANTHER" id="PTHR48001">
    <property type="entry name" value="OLFACTORY RECEPTOR"/>
    <property type="match status" value="1"/>
</dbReference>
<evidence type="ECO:0000256" key="9">
    <source>
        <dbReference type="ARBA" id="ARBA00023224"/>
    </source>
</evidence>
<keyword evidence="8 10" id="KW-0675">Receptor</keyword>
<sequence length="311" mass="34982">MALRNHSTITDFILLGLPADPNVQVLLFVLFLGIYLLTLMGNLTMLLVIRTDSHLHTPMYFFLSHLSFLDLCFSSVTVPKLLENLLSKTKIISIVGCLIQAFFLFDFGGTEVCLLSAMAYDRYAAICHPLLYGQVINNQRYMQLVWGSWSLGFLDALINIPLIMNLDFCEAKTIHHYSCELPSLFPLSCSDVSTNLTVLVCSTLLHGFGTFFLIFFSYVRIVSTILSISSSLGRNKAFSTCFSHLTAVSFFYGSAFLRHLMPTSGSRLELIFSIQYGVVTPLVNPLIYSLKNKEVKAALRRTLGKCLQWHR</sequence>
<keyword evidence="9 10" id="KW-0807">Transducer</keyword>
<evidence type="ECO:0000259" key="12">
    <source>
        <dbReference type="PROSITE" id="PS50262"/>
    </source>
</evidence>
<evidence type="ECO:0000256" key="3">
    <source>
        <dbReference type="ARBA" id="ARBA00022475"/>
    </source>
</evidence>
<dbReference type="InParanoid" id="A0A2U3VZH3"/>
<feature type="transmembrane region" description="Helical" evidence="11">
    <location>
        <begin position="141"/>
        <end position="164"/>
    </location>
</feature>
<dbReference type="GeneID" id="101382034"/>
<dbReference type="GO" id="GO:0005886">
    <property type="term" value="C:plasma membrane"/>
    <property type="evidence" value="ECO:0007669"/>
    <property type="project" value="UniProtKB-SubCell"/>
</dbReference>
<evidence type="ECO:0000313" key="14">
    <source>
        <dbReference type="RefSeq" id="XP_004400962.1"/>
    </source>
</evidence>
<feature type="transmembrane region" description="Helical" evidence="11">
    <location>
        <begin position="270"/>
        <end position="290"/>
    </location>
</feature>
<keyword evidence="6 10" id="KW-0297">G-protein coupled receptor</keyword>
<dbReference type="InterPro" id="IPR000725">
    <property type="entry name" value="Olfact_rcpt"/>
</dbReference>
<feature type="transmembrane region" description="Helical" evidence="11">
    <location>
        <begin position="196"/>
        <end position="216"/>
    </location>
</feature>
<feature type="transmembrane region" description="Helical" evidence="11">
    <location>
        <begin position="237"/>
        <end position="258"/>
    </location>
</feature>
<keyword evidence="5 11" id="KW-1133">Transmembrane helix</keyword>
<name>A0A2U3VZH3_ODORO</name>
<dbReference type="RefSeq" id="XP_004400962.1">
    <property type="nucleotide sequence ID" value="XM_004400905.1"/>
</dbReference>
<reference evidence="14" key="1">
    <citation type="submission" date="2025-08" db="UniProtKB">
        <authorList>
            <consortium name="RefSeq"/>
        </authorList>
    </citation>
    <scope>IDENTIFICATION</scope>
</reference>
<gene>
    <name evidence="14" type="primary">LOC101382034</name>
</gene>
<dbReference type="STRING" id="9708.A0A2U3VZH3"/>
<keyword evidence="13" id="KW-1185">Reference proteome</keyword>
<evidence type="ECO:0000256" key="5">
    <source>
        <dbReference type="ARBA" id="ARBA00022989"/>
    </source>
</evidence>
<proteinExistence type="inferred from homology"/>
<feature type="domain" description="G-protein coupled receptors family 1 profile" evidence="12">
    <location>
        <begin position="41"/>
        <end position="288"/>
    </location>
</feature>
<evidence type="ECO:0000256" key="10">
    <source>
        <dbReference type="RuleBase" id="RU000688"/>
    </source>
</evidence>
<evidence type="ECO:0000256" key="4">
    <source>
        <dbReference type="ARBA" id="ARBA00022692"/>
    </source>
</evidence>
<comment type="function">
    <text evidence="1">Putative odorant or sperm cell receptor.</text>
</comment>
<dbReference type="AlphaFoldDB" id="A0A2U3VZH3"/>
<dbReference type="PRINTS" id="PR00237">
    <property type="entry name" value="GPCRRHODOPSN"/>
</dbReference>
<feature type="transmembrane region" description="Helical" evidence="11">
    <location>
        <begin position="60"/>
        <end position="79"/>
    </location>
</feature>
<evidence type="ECO:0000256" key="1">
    <source>
        <dbReference type="ARBA" id="ARBA00003929"/>
    </source>
</evidence>
<keyword evidence="11" id="KW-0552">Olfaction</keyword>
<keyword evidence="4 10" id="KW-0812">Transmembrane</keyword>
<dbReference type="CDD" id="cd15229">
    <property type="entry name" value="7tmA_OR8S1-like"/>
    <property type="match status" value="1"/>
</dbReference>
<dbReference type="PROSITE" id="PS00237">
    <property type="entry name" value="G_PROTEIN_RECEP_F1_1"/>
    <property type="match status" value="1"/>
</dbReference>
<dbReference type="Proteomes" id="UP000245340">
    <property type="component" value="Unplaced"/>
</dbReference>
<keyword evidence="7 11" id="KW-0472">Membrane</keyword>
<dbReference type="SUPFAM" id="SSF81321">
    <property type="entry name" value="Family A G protein-coupled receptor-like"/>
    <property type="match status" value="1"/>
</dbReference>
<evidence type="ECO:0000313" key="13">
    <source>
        <dbReference type="Proteomes" id="UP000245340"/>
    </source>
</evidence>
<evidence type="ECO:0000256" key="6">
    <source>
        <dbReference type="ARBA" id="ARBA00023040"/>
    </source>
</evidence>
<dbReference type="FunFam" id="1.20.1070.10:FF:000015">
    <property type="entry name" value="Olfactory receptor"/>
    <property type="match status" value="1"/>
</dbReference>
<keyword evidence="3 11" id="KW-1003">Cell membrane</keyword>
<feature type="transmembrane region" description="Helical" evidence="11">
    <location>
        <begin position="25"/>
        <end position="48"/>
    </location>
</feature>
<evidence type="ECO:0000256" key="2">
    <source>
        <dbReference type="ARBA" id="ARBA00004651"/>
    </source>
</evidence>
<dbReference type="OrthoDB" id="9035478at2759"/>
<evidence type="ECO:0000256" key="11">
    <source>
        <dbReference type="RuleBase" id="RU363047"/>
    </source>
</evidence>
<evidence type="ECO:0000256" key="8">
    <source>
        <dbReference type="ARBA" id="ARBA00023170"/>
    </source>
</evidence>
<dbReference type="InterPro" id="IPR000276">
    <property type="entry name" value="GPCR_Rhodpsn"/>
</dbReference>
<dbReference type="InterPro" id="IPR017452">
    <property type="entry name" value="GPCR_Rhodpsn_7TM"/>
</dbReference>
<dbReference type="Pfam" id="PF13853">
    <property type="entry name" value="7tm_4"/>
    <property type="match status" value="1"/>
</dbReference>
<comment type="similarity">
    <text evidence="10">Belongs to the G-protein coupled receptor 1 family.</text>
</comment>